<keyword evidence="3" id="KW-1185">Reference proteome</keyword>
<evidence type="ECO:0000256" key="1">
    <source>
        <dbReference type="ARBA" id="ARBA00006987"/>
    </source>
</evidence>
<dbReference type="Gene3D" id="3.40.190.10">
    <property type="entry name" value="Periplasmic binding protein-like II"/>
    <property type="match status" value="1"/>
</dbReference>
<sequence length="338" mass="35059">MSYALPTRPAGRLPRITFLVAALAGVAAFAAAVPSYAQSDYPSKPIRLIVPYAAGGFADTRARLIGEQLGKALGQTVVVENKAGAGGVIGTDAIAKAAPDGYVIGMGNLAPLSVNPTLMKNLPYQPLKDLAPVVLIETGPLILSVANSVPAKSVQELIAMARKQPGKLAFGSSGVGGAHHLSGEMFKMQAKIDIVHVPYKGGNLAATDLLAGHIPMMFEMGYAALPSIKANKIRPLAVTSTKRLAVLPDVPTLAESGLTGFESYNWQGIVAPAGTPPAILKRLNTEINKLLDAGPLKTAIVDSGSQVGGGTPETFGAFIASESTKWSTLVKDADIRME</sequence>
<name>A0A7Y9IZS4_9BURK</name>
<dbReference type="EMBL" id="JACBYR010000004">
    <property type="protein sequence ID" value="NYE86156.1"/>
    <property type="molecule type" value="Genomic_DNA"/>
</dbReference>
<proteinExistence type="inferred from homology"/>
<dbReference type="InterPro" id="IPR042100">
    <property type="entry name" value="Bug_dom1"/>
</dbReference>
<reference evidence="2 3" key="1">
    <citation type="submission" date="2020-07" db="EMBL/GenBank/DDBJ databases">
        <title>Genomic Encyclopedia of Type Strains, Phase IV (KMG-V): Genome sequencing to study the core and pangenomes of soil and plant-associated prokaryotes.</title>
        <authorList>
            <person name="Whitman W."/>
        </authorList>
    </citation>
    <scope>NUCLEOTIDE SEQUENCE [LARGE SCALE GENOMIC DNA]</scope>
    <source>
        <strain evidence="2 3">SAS40</strain>
    </source>
</reference>
<dbReference type="RefSeq" id="WP_179590962.1">
    <property type="nucleotide sequence ID" value="NZ_JACBYR010000004.1"/>
</dbReference>
<evidence type="ECO:0000313" key="3">
    <source>
        <dbReference type="Proteomes" id="UP000542125"/>
    </source>
</evidence>
<dbReference type="Proteomes" id="UP000542125">
    <property type="component" value="Unassembled WGS sequence"/>
</dbReference>
<dbReference type="Pfam" id="PF03401">
    <property type="entry name" value="TctC"/>
    <property type="match status" value="1"/>
</dbReference>
<evidence type="ECO:0000313" key="2">
    <source>
        <dbReference type="EMBL" id="NYE86156.1"/>
    </source>
</evidence>
<organism evidence="2 3">
    <name type="scientific">Pigmentiphaga litoralis</name>
    <dbReference type="NCBI Taxonomy" id="516702"/>
    <lineage>
        <taxon>Bacteria</taxon>
        <taxon>Pseudomonadati</taxon>
        <taxon>Pseudomonadota</taxon>
        <taxon>Betaproteobacteria</taxon>
        <taxon>Burkholderiales</taxon>
        <taxon>Alcaligenaceae</taxon>
        <taxon>Pigmentiphaga</taxon>
    </lineage>
</organism>
<keyword evidence="2" id="KW-0675">Receptor</keyword>
<dbReference type="PANTHER" id="PTHR42928">
    <property type="entry name" value="TRICARBOXYLATE-BINDING PROTEIN"/>
    <property type="match status" value="1"/>
</dbReference>
<dbReference type="InterPro" id="IPR005064">
    <property type="entry name" value="BUG"/>
</dbReference>
<dbReference type="Gene3D" id="3.40.190.150">
    <property type="entry name" value="Bordetella uptake gene, domain 1"/>
    <property type="match status" value="1"/>
</dbReference>
<comment type="similarity">
    <text evidence="1">Belongs to the UPF0065 (bug) family.</text>
</comment>
<gene>
    <name evidence="2" type="ORF">FHW18_005482</name>
</gene>
<dbReference type="AlphaFoldDB" id="A0A7Y9IZS4"/>
<dbReference type="PANTHER" id="PTHR42928:SF5">
    <property type="entry name" value="BLR1237 PROTEIN"/>
    <property type="match status" value="1"/>
</dbReference>
<comment type="caution">
    <text evidence="2">The sequence shown here is derived from an EMBL/GenBank/DDBJ whole genome shotgun (WGS) entry which is preliminary data.</text>
</comment>
<dbReference type="CDD" id="cd13578">
    <property type="entry name" value="PBP2_Bug27"/>
    <property type="match status" value="1"/>
</dbReference>
<dbReference type="SUPFAM" id="SSF53850">
    <property type="entry name" value="Periplasmic binding protein-like II"/>
    <property type="match status" value="1"/>
</dbReference>
<dbReference type="PIRSF" id="PIRSF017082">
    <property type="entry name" value="YflP"/>
    <property type="match status" value="1"/>
</dbReference>
<accession>A0A7Y9IZS4</accession>
<protein>
    <submittedName>
        <fullName evidence="2">Tripartite-type tricarboxylate transporter receptor subunit TctC</fullName>
    </submittedName>
</protein>